<keyword evidence="6 8" id="KW-0472">Membrane</keyword>
<dbReference type="GO" id="GO:0052621">
    <property type="term" value="F:diguanylate cyclase activity"/>
    <property type="evidence" value="ECO:0007669"/>
    <property type="project" value="UniProtKB-EC"/>
</dbReference>
<keyword evidence="4 8" id="KW-0812">Transmembrane</keyword>
<dbReference type="PANTHER" id="PTHR45138">
    <property type="entry name" value="REGULATORY COMPONENTS OF SENSORY TRANSDUCTION SYSTEM"/>
    <property type="match status" value="1"/>
</dbReference>
<feature type="transmembrane region" description="Helical" evidence="8">
    <location>
        <begin position="256"/>
        <end position="275"/>
    </location>
</feature>
<evidence type="ECO:0000259" key="9">
    <source>
        <dbReference type="PROSITE" id="PS50887"/>
    </source>
</evidence>
<dbReference type="InterPro" id="IPR000160">
    <property type="entry name" value="GGDEF_dom"/>
</dbReference>
<reference evidence="10 11" key="1">
    <citation type="submission" date="2023-06" db="EMBL/GenBank/DDBJ databases">
        <title>Alteromonas sp. ASW11-36 isolated from intertidal sand.</title>
        <authorList>
            <person name="Li Y."/>
        </authorList>
    </citation>
    <scope>NUCLEOTIDE SEQUENCE [LARGE SCALE GENOMIC DNA]</scope>
    <source>
        <strain evidence="10 11">ASW11-36</strain>
    </source>
</reference>
<dbReference type="Gene3D" id="3.30.70.270">
    <property type="match status" value="1"/>
</dbReference>
<comment type="subcellular location">
    <subcellularLocation>
        <location evidence="1">Cell membrane</location>
        <topology evidence="1">Multi-pass membrane protein</topology>
    </subcellularLocation>
</comment>
<dbReference type="CDD" id="cd01949">
    <property type="entry name" value="GGDEF"/>
    <property type="match status" value="1"/>
</dbReference>
<feature type="transmembrane region" description="Helical" evidence="8">
    <location>
        <begin position="206"/>
        <end position="225"/>
    </location>
</feature>
<feature type="transmembrane region" description="Helical" evidence="8">
    <location>
        <begin position="38"/>
        <end position="71"/>
    </location>
</feature>
<keyword evidence="3" id="KW-1003">Cell membrane</keyword>
<sequence length="469" mass="51987">MTSKSCAIVILRSVTISISWLLVWQAGRIMEYTEHASVWFPAAGFTFACFLVAGYRAFLPVLAAAIVITIWNGHHYQLPLTLSEFVWGGFLFGLAHIFPYWAGASLIGNIARKPGTHTPQLMVAFLLVSCVSALIVTLLVLLSLVHTGQMPAEDVADTILPFWIGDMAGIVILTPLFTALLARYYRNSLIDLQSFTSSQYGSLATTIKKVVMNVILIIVIMYLGYITDSEYSVFAIFFLTVTHMWIACTESAKANIISLVISSVLIVVMVHLLGLMEDVKVYQFALNVIAANALFGIAIPQLQADNRHLKRLVFIDKLTKAYTRDYMEQRAELEIAQSHESGSKLFMVLFDLDKFKLINDELGHMAGDEALKKVGQTAFSILRKTDIFARFGGDEFVLLLPALDIDKSTQLVDELREGIRTITVRGQSLSSSFGVAKLQPGDNLESLFNRADSALYESKKLGGNTITYR</sequence>
<name>A0ABT7SS80_9ALTE</name>
<evidence type="ECO:0000256" key="6">
    <source>
        <dbReference type="ARBA" id="ARBA00023136"/>
    </source>
</evidence>
<evidence type="ECO:0000256" key="2">
    <source>
        <dbReference type="ARBA" id="ARBA00012528"/>
    </source>
</evidence>
<dbReference type="EC" id="2.7.7.65" evidence="2"/>
<evidence type="ECO:0000256" key="8">
    <source>
        <dbReference type="SAM" id="Phobius"/>
    </source>
</evidence>
<comment type="catalytic activity">
    <reaction evidence="7">
        <text>2 GTP = 3',3'-c-di-GMP + 2 diphosphate</text>
        <dbReference type="Rhea" id="RHEA:24898"/>
        <dbReference type="ChEBI" id="CHEBI:33019"/>
        <dbReference type="ChEBI" id="CHEBI:37565"/>
        <dbReference type="ChEBI" id="CHEBI:58805"/>
        <dbReference type="EC" id="2.7.7.65"/>
    </reaction>
</comment>
<keyword evidence="5 8" id="KW-1133">Transmembrane helix</keyword>
<feature type="transmembrane region" description="Helical" evidence="8">
    <location>
        <begin position="123"/>
        <end position="142"/>
    </location>
</feature>
<evidence type="ECO:0000313" key="10">
    <source>
        <dbReference type="EMBL" id="MDM7859044.1"/>
    </source>
</evidence>
<feature type="transmembrane region" description="Helical" evidence="8">
    <location>
        <begin position="91"/>
        <end position="111"/>
    </location>
</feature>
<evidence type="ECO:0000256" key="7">
    <source>
        <dbReference type="ARBA" id="ARBA00034247"/>
    </source>
</evidence>
<feature type="transmembrane region" description="Helical" evidence="8">
    <location>
        <begin position="6"/>
        <end position="26"/>
    </location>
</feature>
<feature type="domain" description="GGDEF" evidence="9">
    <location>
        <begin position="343"/>
        <end position="469"/>
    </location>
</feature>
<dbReference type="SUPFAM" id="SSF55073">
    <property type="entry name" value="Nucleotide cyclase"/>
    <property type="match status" value="1"/>
</dbReference>
<keyword evidence="10" id="KW-0808">Transferase</keyword>
<evidence type="ECO:0000256" key="3">
    <source>
        <dbReference type="ARBA" id="ARBA00022475"/>
    </source>
</evidence>
<comment type="caution">
    <text evidence="10">The sequence shown here is derived from an EMBL/GenBank/DDBJ whole genome shotgun (WGS) entry which is preliminary data.</text>
</comment>
<evidence type="ECO:0000313" key="11">
    <source>
        <dbReference type="Proteomes" id="UP001234343"/>
    </source>
</evidence>
<dbReference type="InterPro" id="IPR007895">
    <property type="entry name" value="MASE1"/>
</dbReference>
<evidence type="ECO:0000256" key="1">
    <source>
        <dbReference type="ARBA" id="ARBA00004651"/>
    </source>
</evidence>
<evidence type="ECO:0000256" key="4">
    <source>
        <dbReference type="ARBA" id="ARBA00022692"/>
    </source>
</evidence>
<evidence type="ECO:0000256" key="5">
    <source>
        <dbReference type="ARBA" id="ARBA00022989"/>
    </source>
</evidence>
<dbReference type="InterPro" id="IPR029787">
    <property type="entry name" value="Nucleotide_cyclase"/>
</dbReference>
<dbReference type="InterPro" id="IPR043128">
    <property type="entry name" value="Rev_trsase/Diguanyl_cyclase"/>
</dbReference>
<dbReference type="Proteomes" id="UP001234343">
    <property type="component" value="Unassembled WGS sequence"/>
</dbReference>
<dbReference type="InterPro" id="IPR050469">
    <property type="entry name" value="Diguanylate_Cyclase"/>
</dbReference>
<feature type="transmembrane region" description="Helical" evidence="8">
    <location>
        <begin position="162"/>
        <end position="185"/>
    </location>
</feature>
<organism evidence="10 11">
    <name type="scientific">Alteromonas arenosi</name>
    <dbReference type="NCBI Taxonomy" id="3055817"/>
    <lineage>
        <taxon>Bacteria</taxon>
        <taxon>Pseudomonadati</taxon>
        <taxon>Pseudomonadota</taxon>
        <taxon>Gammaproteobacteria</taxon>
        <taxon>Alteromonadales</taxon>
        <taxon>Alteromonadaceae</taxon>
        <taxon>Alteromonas/Salinimonas group</taxon>
        <taxon>Alteromonas</taxon>
    </lineage>
</organism>
<keyword evidence="10" id="KW-0548">Nucleotidyltransferase</keyword>
<feature type="transmembrane region" description="Helical" evidence="8">
    <location>
        <begin position="281"/>
        <end position="302"/>
    </location>
</feature>
<proteinExistence type="predicted"/>
<dbReference type="PROSITE" id="PS50887">
    <property type="entry name" value="GGDEF"/>
    <property type="match status" value="1"/>
</dbReference>
<dbReference type="Pfam" id="PF00990">
    <property type="entry name" value="GGDEF"/>
    <property type="match status" value="1"/>
</dbReference>
<protein>
    <recommendedName>
        <fullName evidence="2">diguanylate cyclase</fullName>
        <ecNumber evidence="2">2.7.7.65</ecNumber>
    </recommendedName>
</protein>
<dbReference type="PANTHER" id="PTHR45138:SF9">
    <property type="entry name" value="DIGUANYLATE CYCLASE DGCM-RELATED"/>
    <property type="match status" value="1"/>
</dbReference>
<dbReference type="SMART" id="SM00267">
    <property type="entry name" value="GGDEF"/>
    <property type="match status" value="1"/>
</dbReference>
<dbReference type="NCBIfam" id="TIGR00254">
    <property type="entry name" value="GGDEF"/>
    <property type="match status" value="1"/>
</dbReference>
<keyword evidence="11" id="KW-1185">Reference proteome</keyword>
<dbReference type="EMBL" id="JAUCBP010000001">
    <property type="protein sequence ID" value="MDM7859044.1"/>
    <property type="molecule type" value="Genomic_DNA"/>
</dbReference>
<gene>
    <name evidence="10" type="ORF">QTP81_00315</name>
</gene>
<accession>A0ABT7SS80</accession>
<feature type="transmembrane region" description="Helical" evidence="8">
    <location>
        <begin position="231"/>
        <end position="249"/>
    </location>
</feature>
<dbReference type="Pfam" id="PF05231">
    <property type="entry name" value="MASE1"/>
    <property type="match status" value="1"/>
</dbReference>
<dbReference type="RefSeq" id="WP_289362939.1">
    <property type="nucleotide sequence ID" value="NZ_JAUCBP010000001.1"/>
</dbReference>